<organism evidence="1 2">
    <name type="scientific">Mycobacterium phage MooMoo</name>
    <dbReference type="NCBI Taxonomy" id="2108127"/>
    <lineage>
        <taxon>Viruses</taxon>
        <taxon>Duplodnaviria</taxon>
        <taxon>Heunggongvirae</taxon>
        <taxon>Uroviricota</taxon>
        <taxon>Caudoviricetes</taxon>
        <taxon>Gracegardnervirinae</taxon>
        <taxon>Moomoovirus</taxon>
        <taxon>Moomoovirus moomoo</taxon>
    </lineage>
</organism>
<accession>A0A2P1JRC7</accession>
<sequence length="161" mass="17341">MTRPLPDSNQPRSYAVTNQPVADLISANLPHLVHPGDDKGPIPLPLPMFRNSAIPRDMADEMAKEAGLPTFDIAKLTAEAIVALLESNGWSITRTDELAQLKTDAAAGVERHRRVEVQCACGVALFEVDIDADRPKVNGGAFIKAIGHLDPDCTTKHGRDA</sequence>
<evidence type="ECO:0000313" key="1">
    <source>
        <dbReference type="EMBL" id="AVO21697.1"/>
    </source>
</evidence>
<dbReference type="GeneID" id="60335277"/>
<dbReference type="RefSeq" id="YP_009963693.1">
    <property type="nucleotide sequence ID" value="NC_051721.1"/>
</dbReference>
<dbReference type="KEGG" id="vg:60335277"/>
<gene>
    <name evidence="1" type="primary">92</name>
    <name evidence="1" type="ORF">SEA_MOOMOO_92</name>
</gene>
<evidence type="ECO:0000313" key="2">
    <source>
        <dbReference type="Proteomes" id="UP000241634"/>
    </source>
</evidence>
<name>A0A2P1JRC7_9CAUD</name>
<dbReference type="EMBL" id="MH001449">
    <property type="protein sequence ID" value="AVO21697.1"/>
    <property type="molecule type" value="Genomic_DNA"/>
</dbReference>
<dbReference type="Proteomes" id="UP000241634">
    <property type="component" value="Segment"/>
</dbReference>
<proteinExistence type="predicted"/>
<protein>
    <submittedName>
        <fullName evidence="1">Uncharacterized protein</fullName>
    </submittedName>
</protein>
<reference evidence="2" key="1">
    <citation type="submission" date="2018-02" db="EMBL/GenBank/DDBJ databases">
        <authorList>
            <person name="Cohen D.B."/>
            <person name="Kent A.D."/>
        </authorList>
    </citation>
    <scope>NUCLEOTIDE SEQUENCE [LARGE SCALE GENOMIC DNA]</scope>
</reference>
<keyword evidence="2" id="KW-1185">Reference proteome</keyword>